<dbReference type="EMBL" id="CP000383">
    <property type="protein sequence ID" value="ABG57832.1"/>
    <property type="molecule type" value="Genomic_DNA"/>
</dbReference>
<dbReference type="InterPro" id="IPR012899">
    <property type="entry name" value="LTXXQ"/>
</dbReference>
<dbReference type="Gene3D" id="1.20.120.1490">
    <property type="match status" value="1"/>
</dbReference>
<dbReference type="Proteomes" id="UP000001822">
    <property type="component" value="Chromosome"/>
</dbReference>
<evidence type="ECO:0008006" key="5">
    <source>
        <dbReference type="Google" id="ProtNLM"/>
    </source>
</evidence>
<organism evidence="3 4">
    <name type="scientific">Cytophaga hutchinsonii (strain ATCC 33406 / DSM 1761 / CIP 103989 / NBRC 15051 / NCIMB 9469 / D465)</name>
    <dbReference type="NCBI Taxonomy" id="269798"/>
    <lineage>
        <taxon>Bacteria</taxon>
        <taxon>Pseudomonadati</taxon>
        <taxon>Bacteroidota</taxon>
        <taxon>Cytophagia</taxon>
        <taxon>Cytophagales</taxon>
        <taxon>Cytophagaceae</taxon>
        <taxon>Cytophaga</taxon>
    </lineage>
</organism>
<keyword evidence="2" id="KW-1133">Transmembrane helix</keyword>
<dbReference type="KEGG" id="chu:CHU_0545"/>
<evidence type="ECO:0000256" key="1">
    <source>
        <dbReference type="SAM" id="MobiDB-lite"/>
    </source>
</evidence>
<dbReference type="GO" id="GO:0042597">
    <property type="term" value="C:periplasmic space"/>
    <property type="evidence" value="ECO:0007669"/>
    <property type="project" value="InterPro"/>
</dbReference>
<reference evidence="3 4" key="1">
    <citation type="journal article" date="2007" name="Appl. Environ. Microbiol.">
        <title>Genome sequence of the cellulolytic gliding bacterium Cytophaga hutchinsonii.</title>
        <authorList>
            <person name="Xie G."/>
            <person name="Bruce D.C."/>
            <person name="Challacombe J.F."/>
            <person name="Chertkov O."/>
            <person name="Detter J.C."/>
            <person name="Gilna P."/>
            <person name="Han C.S."/>
            <person name="Lucas S."/>
            <person name="Misra M."/>
            <person name="Myers G.L."/>
            <person name="Richardson P."/>
            <person name="Tapia R."/>
            <person name="Thayer N."/>
            <person name="Thompson L.S."/>
            <person name="Brettin T.S."/>
            <person name="Henrissat B."/>
            <person name="Wilson D.B."/>
            <person name="McBride M.J."/>
        </authorList>
    </citation>
    <scope>NUCLEOTIDE SEQUENCE [LARGE SCALE GENOMIC DNA]</scope>
    <source>
        <strain evidence="4">ATCC 33406 / DSM 1761 / CIP 103989 / NBRC 15051 / NCIMB 9469 / D465</strain>
    </source>
</reference>
<dbReference type="Pfam" id="PF07813">
    <property type="entry name" value="LTXXQ"/>
    <property type="match status" value="1"/>
</dbReference>
<name>A0A6N4SNG1_CYTH3</name>
<sequence>MSNHIKLSTGMNNLLNNKWAWAVVILVIINFASIGVMWATLCRSGHHMRPDHMQHMGYHSGGPMNKGEREDHGNRDFLAQALNLTPEQKVAFKKLKEEHFKAMESNRKEIGALRKEVIEHLGKPESEVEPTFQKIGALEIKNQEEAFKHFSEMYALCTDSQKVLLKEKLSNVMNHPRPGNGASKNNRMYGHKKGMHGKQFRQCKQHTCTPPDGEHEKANK</sequence>
<dbReference type="OrthoDB" id="1358465at2"/>
<evidence type="ECO:0000313" key="3">
    <source>
        <dbReference type="EMBL" id="ABG57832.1"/>
    </source>
</evidence>
<evidence type="ECO:0000256" key="2">
    <source>
        <dbReference type="SAM" id="Phobius"/>
    </source>
</evidence>
<dbReference type="AlphaFoldDB" id="A0A6N4SNG1"/>
<protein>
    <recommendedName>
        <fullName evidence="5">Periplasmic heavy metal sensor</fullName>
    </recommendedName>
</protein>
<keyword evidence="2" id="KW-0472">Membrane</keyword>
<feature type="compositionally biased region" description="Basic residues" evidence="1">
    <location>
        <begin position="189"/>
        <end position="204"/>
    </location>
</feature>
<gene>
    <name evidence="3" type="ordered locus">CHU_0545</name>
</gene>
<evidence type="ECO:0000313" key="4">
    <source>
        <dbReference type="Proteomes" id="UP000001822"/>
    </source>
</evidence>
<keyword evidence="4" id="KW-1185">Reference proteome</keyword>
<feature type="region of interest" description="Disordered" evidence="1">
    <location>
        <begin position="172"/>
        <end position="220"/>
    </location>
</feature>
<feature type="transmembrane region" description="Helical" evidence="2">
    <location>
        <begin position="20"/>
        <end position="41"/>
    </location>
</feature>
<proteinExistence type="predicted"/>
<accession>A0A6N4SNG1</accession>
<keyword evidence="2" id="KW-0812">Transmembrane</keyword>